<dbReference type="EnsemblPlants" id="TraesCS7B02G183000.4">
    <property type="protein sequence ID" value="TraesCS7B02G183000.4"/>
    <property type="gene ID" value="TraesCS7B02G183000"/>
</dbReference>
<feature type="coiled-coil region" evidence="3">
    <location>
        <begin position="65"/>
        <end position="166"/>
    </location>
</feature>
<protein>
    <submittedName>
        <fullName evidence="5">Uncharacterized protein</fullName>
    </submittedName>
</protein>
<comment type="similarity">
    <text evidence="1">Belongs to the ADIP family.</text>
</comment>
<evidence type="ECO:0000313" key="5">
    <source>
        <dbReference type="EnsemblPlants" id="TraesCS7B02G183000.4"/>
    </source>
</evidence>
<name>A0A3B6SEI3_WHEAT</name>
<reference evidence="5" key="1">
    <citation type="submission" date="2018-08" db="EMBL/GenBank/DDBJ databases">
        <authorList>
            <person name="Rossello M."/>
        </authorList>
    </citation>
    <scope>NUCLEOTIDE SEQUENCE [LARGE SCALE GENOMIC DNA]</scope>
    <source>
        <strain evidence="5">cv. Chinese Spring</strain>
    </source>
</reference>
<gene>
    <name evidence="5" type="primary">LOC123156851</name>
</gene>
<dbReference type="InterPro" id="IPR021622">
    <property type="entry name" value="Afadin/alpha-actinin-bd"/>
</dbReference>
<dbReference type="SMR" id="A0A3B6SEI3"/>
<dbReference type="PANTHER" id="PTHR47057">
    <property type="entry name" value="AFADIN/ALPHA-ACTININ-BINDING"/>
    <property type="match status" value="1"/>
</dbReference>
<keyword evidence="2 3" id="KW-0175">Coiled coil</keyword>
<evidence type="ECO:0000256" key="3">
    <source>
        <dbReference type="SAM" id="Coils"/>
    </source>
</evidence>
<dbReference type="Gramene" id="TraesCS7B03G0509200.6">
    <property type="protein sequence ID" value="TraesCS7B03G0509200.6.CDS"/>
    <property type="gene ID" value="TraesCS7B03G0509200"/>
</dbReference>
<evidence type="ECO:0000256" key="2">
    <source>
        <dbReference type="ARBA" id="ARBA00023054"/>
    </source>
</evidence>
<accession>A0A3B6SEI3</accession>
<feature type="coiled-coil region" evidence="3">
    <location>
        <begin position="206"/>
        <end position="233"/>
    </location>
</feature>
<evidence type="ECO:0000256" key="1">
    <source>
        <dbReference type="ARBA" id="ARBA00009291"/>
    </source>
</evidence>
<dbReference type="AlphaFoldDB" id="A0A3B6SEI3"/>
<dbReference type="Gramene" id="TraesCS7B02G183000.4">
    <property type="protein sequence ID" value="TraesCS7B02G183000.4"/>
    <property type="gene ID" value="TraesCS7B02G183000"/>
</dbReference>
<proteinExistence type="inferred from homology"/>
<dbReference type="OrthoDB" id="312015at2759"/>
<feature type="region of interest" description="Disordered" evidence="4">
    <location>
        <begin position="323"/>
        <end position="356"/>
    </location>
</feature>
<feature type="region of interest" description="Disordered" evidence="4">
    <location>
        <begin position="239"/>
        <end position="266"/>
    </location>
</feature>
<dbReference type="Proteomes" id="UP000019116">
    <property type="component" value="Chromosome 7B"/>
</dbReference>
<evidence type="ECO:0000313" key="6">
    <source>
        <dbReference type="Proteomes" id="UP000019116"/>
    </source>
</evidence>
<dbReference type="PANTHER" id="PTHR47057:SF1">
    <property type="entry name" value="AFADIN_ALPHA-ACTININ-BINDING PROTEIN"/>
    <property type="match status" value="1"/>
</dbReference>
<dbReference type="Pfam" id="PF11559">
    <property type="entry name" value="ADIP"/>
    <property type="match status" value="1"/>
</dbReference>
<evidence type="ECO:0000256" key="4">
    <source>
        <dbReference type="SAM" id="MobiDB-lite"/>
    </source>
</evidence>
<sequence length="356" mass="40309">MSGDVGTFADAGNLEHCAKYLNQTLVTFGFPASLDLFATDPVSIARTCNCMYALLQQRQRDIEFRESTNDLRQRMQSDISRLEAKIERMDAQLAAKDRELATLTRTEAKNTAALKAHIEKLQQERDEFQKMVIGNQQVRSQQIHETKKKEKEYIKLQEKLNQVLMEKKKESSRSGMEIMNLLQKEGRQRGTWTGKKNDNDYYKMIVDAYEVKKQELVQENADLRALLRSMQMDMREFLNAPTGSSQPAVAGNGRQEAGSPQSPLGGKTIEESLRTKMASVKARMTQLQDAQKGAEVTSEVTERELELEAQLVEARSIIQEQASIMSKHFSKSDKPSRRLSGLDAEREAIHSASTDV</sequence>
<reference evidence="5" key="2">
    <citation type="submission" date="2018-10" db="UniProtKB">
        <authorList>
            <consortium name="EnsemblPlants"/>
        </authorList>
    </citation>
    <scope>IDENTIFICATION</scope>
</reference>
<keyword evidence="6" id="KW-1185">Reference proteome</keyword>
<organism evidence="5">
    <name type="scientific">Triticum aestivum</name>
    <name type="common">Wheat</name>
    <dbReference type="NCBI Taxonomy" id="4565"/>
    <lineage>
        <taxon>Eukaryota</taxon>
        <taxon>Viridiplantae</taxon>
        <taxon>Streptophyta</taxon>
        <taxon>Embryophyta</taxon>
        <taxon>Tracheophyta</taxon>
        <taxon>Spermatophyta</taxon>
        <taxon>Magnoliopsida</taxon>
        <taxon>Liliopsida</taxon>
        <taxon>Poales</taxon>
        <taxon>Poaceae</taxon>
        <taxon>BOP clade</taxon>
        <taxon>Pooideae</taxon>
        <taxon>Triticodae</taxon>
        <taxon>Triticeae</taxon>
        <taxon>Triticinae</taxon>
        <taxon>Triticum</taxon>
    </lineage>
</organism>